<feature type="region of interest" description="Disordered" evidence="1">
    <location>
        <begin position="16"/>
        <end position="81"/>
    </location>
</feature>
<evidence type="ECO:0000256" key="1">
    <source>
        <dbReference type="SAM" id="MobiDB-lite"/>
    </source>
</evidence>
<feature type="region of interest" description="Disordered" evidence="1">
    <location>
        <begin position="277"/>
        <end position="314"/>
    </location>
</feature>
<sequence>MGRGGTSSLAYVRIGLDRPLPLPPGRNVIAAGPSGAKPDRATGVERSEGGADVLEFELPDPADPGRGAPRKRKRRAPDPAGTQFVVTLVRASEPLDARRAASVLEGWRRDPDEAGQWVGAALAAVNAAVRAHRLVQRDPYAVEVTLDDVLWGVVGHAPADVVGGGGIGEQIDALGNRRRRESSSQRARPGEVTGLALTGGLALLEGEELISFAAREANHGRLGSAAAALEAGRRLLGTELDPRAADWLSRVQAPHGADATALLKVAEGLQDVVDHWRSGTDANETPDVVRAGETVDPSRGAAPLRAAEPDGPRR</sequence>
<gene>
    <name evidence="2" type="ORF">UFOPK3564_01104</name>
</gene>
<reference evidence="2" key="1">
    <citation type="submission" date="2020-05" db="EMBL/GenBank/DDBJ databases">
        <authorList>
            <person name="Chiriac C."/>
            <person name="Salcher M."/>
            <person name="Ghai R."/>
            <person name="Kavagutti S V."/>
        </authorList>
    </citation>
    <scope>NUCLEOTIDE SEQUENCE</scope>
</reference>
<dbReference type="AlphaFoldDB" id="A0A6J7GXV6"/>
<evidence type="ECO:0000313" key="2">
    <source>
        <dbReference type="EMBL" id="CAB4909110.1"/>
    </source>
</evidence>
<protein>
    <submittedName>
        <fullName evidence="2">Unannotated protein</fullName>
    </submittedName>
</protein>
<proteinExistence type="predicted"/>
<feature type="compositionally biased region" description="Basic and acidic residues" evidence="1">
    <location>
        <begin position="37"/>
        <end position="49"/>
    </location>
</feature>
<dbReference type="EMBL" id="CAFBMK010000047">
    <property type="protein sequence ID" value="CAB4909110.1"/>
    <property type="molecule type" value="Genomic_DNA"/>
</dbReference>
<name>A0A6J7GXV6_9ZZZZ</name>
<accession>A0A6J7GXV6</accession>
<organism evidence="2">
    <name type="scientific">freshwater metagenome</name>
    <dbReference type="NCBI Taxonomy" id="449393"/>
    <lineage>
        <taxon>unclassified sequences</taxon>
        <taxon>metagenomes</taxon>
        <taxon>ecological metagenomes</taxon>
    </lineage>
</organism>